<dbReference type="InterPro" id="IPR005225">
    <property type="entry name" value="Small_GTP-bd"/>
</dbReference>
<feature type="binding site" evidence="14">
    <location>
        <position position="32"/>
    </location>
    <ligand>
        <name>GTP</name>
        <dbReference type="ChEBI" id="CHEBI:37565"/>
    </ligand>
</feature>
<feature type="binding site" evidence="15">
    <location>
        <position position="73"/>
    </location>
    <ligand>
        <name>GTP</name>
        <dbReference type="ChEBI" id="CHEBI:37565"/>
    </ligand>
</feature>
<evidence type="ECO:0000256" key="4">
    <source>
        <dbReference type="ARBA" id="ARBA00022448"/>
    </source>
</evidence>
<feature type="binding site" evidence="14">
    <location>
        <position position="30"/>
    </location>
    <ligand>
        <name>GTP</name>
        <dbReference type="ChEBI" id="CHEBI:37565"/>
    </ligand>
</feature>
<dbReference type="EMBL" id="HBEZ01044474">
    <property type="protein sequence ID" value="CAD8646780.1"/>
    <property type="molecule type" value="Transcribed_RNA"/>
</dbReference>
<evidence type="ECO:0000256" key="5">
    <source>
        <dbReference type="ARBA" id="ARBA00022741"/>
    </source>
</evidence>
<sequence length="194" mass="21967">MFLVNWFSGILSWLGLANKRAKILFLGLDNAGKTTLLHMLKEKKVAQLEPTQHPHDEELTMGKLKFRVHDLGGHDVARELWADYFTAVDAVIFLVDCNDRDRFPEAKAELDKLLSNDQLVGVPFLVLGNKIDIQRAASEVELRSALGITHQLTGKSSKKADLPKGMRAMELYMVSVIKRQGYRDGFQWVAQYID</sequence>
<keyword evidence="7 17" id="KW-0256">Endoplasmic reticulum</keyword>
<feature type="binding site" evidence="15">
    <location>
        <begin position="27"/>
        <end position="34"/>
    </location>
    <ligand>
        <name>GTP</name>
        <dbReference type="ChEBI" id="CHEBI:37565"/>
    </ligand>
</feature>
<evidence type="ECO:0000256" key="11">
    <source>
        <dbReference type="ARBA" id="ARBA00023134"/>
    </source>
</evidence>
<dbReference type="SMART" id="SM00178">
    <property type="entry name" value="SAR"/>
    <property type="match status" value="1"/>
</dbReference>
<keyword evidence="11 15" id="KW-0342">GTP-binding</keyword>
<gene>
    <name evidence="19" type="ORF">CCUR1050_LOCUS24465</name>
</gene>
<feature type="chain" id="PRO_5030817253" description="Small COPII coat GTPase SAR1" evidence="18">
    <location>
        <begin position="18"/>
        <end position="194"/>
    </location>
</feature>
<dbReference type="InterPro" id="IPR006689">
    <property type="entry name" value="Small_GTPase_ARF/SAR"/>
</dbReference>
<evidence type="ECO:0000256" key="12">
    <source>
        <dbReference type="ARBA" id="ARBA00023136"/>
    </source>
</evidence>
<evidence type="ECO:0000256" key="18">
    <source>
        <dbReference type="SAM" id="SignalP"/>
    </source>
</evidence>
<protein>
    <recommendedName>
        <fullName evidence="20">Small COPII coat GTPase SAR1</fullName>
    </recommendedName>
</protein>
<dbReference type="CDD" id="cd00879">
    <property type="entry name" value="Sar1"/>
    <property type="match status" value="1"/>
</dbReference>
<keyword evidence="8 17" id="KW-0931">ER-Golgi transport</keyword>
<evidence type="ECO:0000256" key="2">
    <source>
        <dbReference type="ARBA" id="ARBA00004406"/>
    </source>
</evidence>
<evidence type="ECO:0000256" key="17">
    <source>
        <dbReference type="RuleBase" id="RU003926"/>
    </source>
</evidence>
<dbReference type="GO" id="GO:0016192">
    <property type="term" value="P:vesicle-mediated transport"/>
    <property type="evidence" value="ECO:0007669"/>
    <property type="project" value="UniProtKB-KW"/>
</dbReference>
<dbReference type="AlphaFoldDB" id="A0A7S0MS60"/>
<organism evidence="19">
    <name type="scientific">Cryptomonas curvata</name>
    <dbReference type="NCBI Taxonomy" id="233186"/>
    <lineage>
        <taxon>Eukaryota</taxon>
        <taxon>Cryptophyceae</taxon>
        <taxon>Cryptomonadales</taxon>
        <taxon>Cryptomonadaceae</taxon>
        <taxon>Cryptomonas</taxon>
    </lineage>
</organism>
<dbReference type="NCBIfam" id="TIGR00231">
    <property type="entry name" value="small_GTP"/>
    <property type="match status" value="1"/>
</dbReference>
<evidence type="ECO:0000256" key="8">
    <source>
        <dbReference type="ARBA" id="ARBA00022892"/>
    </source>
</evidence>
<dbReference type="PANTHER" id="PTHR45684">
    <property type="entry name" value="RE74312P"/>
    <property type="match status" value="1"/>
</dbReference>
<dbReference type="GO" id="GO:0005789">
    <property type="term" value="C:endoplasmic reticulum membrane"/>
    <property type="evidence" value="ECO:0007669"/>
    <property type="project" value="UniProtKB-SubCell"/>
</dbReference>
<keyword evidence="5 14" id="KW-0547">Nucleotide-binding</keyword>
<feature type="binding site" evidence="14">
    <location>
        <position position="129"/>
    </location>
    <ligand>
        <name>GTP</name>
        <dbReference type="ChEBI" id="CHEBI:37565"/>
    </ligand>
</feature>
<feature type="binding site" evidence="14">
    <location>
        <position position="176"/>
    </location>
    <ligand>
        <name>GTP</name>
        <dbReference type="ChEBI" id="CHEBI:37565"/>
    </ligand>
</feature>
<feature type="binding site" evidence="14">
    <location>
        <position position="130"/>
    </location>
    <ligand>
        <name>GTP</name>
        <dbReference type="ChEBI" id="CHEBI:37565"/>
    </ligand>
</feature>
<keyword evidence="4 17" id="KW-0813">Transport</keyword>
<feature type="binding site" evidence="14">
    <location>
        <position position="33"/>
    </location>
    <ligand>
        <name>GTP</name>
        <dbReference type="ChEBI" id="CHEBI:37565"/>
    </ligand>
</feature>
<accession>A0A7S0MS60</accession>
<evidence type="ECO:0000256" key="6">
    <source>
        <dbReference type="ARBA" id="ARBA00022801"/>
    </source>
</evidence>
<dbReference type="GO" id="GO:0003924">
    <property type="term" value="F:GTPase activity"/>
    <property type="evidence" value="ECO:0007669"/>
    <property type="project" value="InterPro"/>
</dbReference>
<dbReference type="SUPFAM" id="SSF52540">
    <property type="entry name" value="P-loop containing nucleoside triphosphate hydrolases"/>
    <property type="match status" value="1"/>
</dbReference>
<reference evidence="19" key="1">
    <citation type="submission" date="2021-01" db="EMBL/GenBank/DDBJ databases">
        <authorList>
            <person name="Corre E."/>
            <person name="Pelletier E."/>
            <person name="Niang G."/>
            <person name="Scheremetjew M."/>
            <person name="Finn R."/>
            <person name="Kale V."/>
            <person name="Holt S."/>
            <person name="Cochrane G."/>
            <person name="Meng A."/>
            <person name="Brown T."/>
            <person name="Cohen L."/>
        </authorList>
    </citation>
    <scope>NUCLEOTIDE SEQUENCE</scope>
    <source>
        <strain evidence="19">CCAP979/52</strain>
    </source>
</reference>
<feature type="binding site" evidence="16">
    <location>
        <position position="51"/>
    </location>
    <ligand>
        <name>Mg(2+)</name>
        <dbReference type="ChEBI" id="CHEBI:18420"/>
    </ligand>
</feature>
<dbReference type="PRINTS" id="PR00328">
    <property type="entry name" value="SAR1GTPBP"/>
</dbReference>
<dbReference type="GO" id="GO:0005525">
    <property type="term" value="F:GTP binding"/>
    <property type="evidence" value="ECO:0007669"/>
    <property type="project" value="UniProtKB-KW"/>
</dbReference>
<feature type="binding site" evidence="16">
    <location>
        <position position="34"/>
    </location>
    <ligand>
        <name>Mg(2+)</name>
        <dbReference type="ChEBI" id="CHEBI:18420"/>
    </ligand>
</feature>
<keyword evidence="18" id="KW-0732">Signal</keyword>
<feature type="signal peptide" evidence="18">
    <location>
        <begin position="1"/>
        <end position="17"/>
    </location>
</feature>
<evidence type="ECO:0000256" key="14">
    <source>
        <dbReference type="PIRSR" id="PIRSR606687-2"/>
    </source>
</evidence>
<feature type="binding site" evidence="14">
    <location>
        <position position="177"/>
    </location>
    <ligand>
        <name>GTP</name>
        <dbReference type="ChEBI" id="CHEBI:37565"/>
    </ligand>
</feature>
<evidence type="ECO:0000256" key="10">
    <source>
        <dbReference type="ARBA" id="ARBA00023034"/>
    </source>
</evidence>
<dbReference type="InterPro" id="IPR027417">
    <property type="entry name" value="P-loop_NTPase"/>
</dbReference>
<dbReference type="PROSITE" id="PS51417">
    <property type="entry name" value="ARF"/>
    <property type="match status" value="1"/>
</dbReference>
<dbReference type="GO" id="GO:0006886">
    <property type="term" value="P:intracellular protein transport"/>
    <property type="evidence" value="ECO:0007669"/>
    <property type="project" value="InterPro"/>
</dbReference>
<keyword evidence="6" id="KW-0378">Hydrolase</keyword>
<dbReference type="Pfam" id="PF00025">
    <property type="entry name" value="Arf"/>
    <property type="match status" value="1"/>
</dbReference>
<dbReference type="InterPro" id="IPR006687">
    <property type="entry name" value="Small_GTPase_SAR1"/>
</dbReference>
<dbReference type="Gene3D" id="3.40.50.300">
    <property type="entry name" value="P-loop containing nucleotide triphosphate hydrolases"/>
    <property type="match status" value="1"/>
</dbReference>
<feature type="binding site" evidence="13">
    <location>
        <position position="29"/>
    </location>
    <ligand>
        <name>Mg(2+)</name>
        <dbReference type="ChEBI" id="CHEBI:18420"/>
    </ligand>
</feature>
<evidence type="ECO:0008006" key="20">
    <source>
        <dbReference type="Google" id="ProtNLM"/>
    </source>
</evidence>
<comment type="similarity">
    <text evidence="3 17">Belongs to the small GTPase superfamily. SAR1 family.</text>
</comment>
<proteinExistence type="inferred from homology"/>
<evidence type="ECO:0000313" key="19">
    <source>
        <dbReference type="EMBL" id="CAD8646780.1"/>
    </source>
</evidence>
<keyword evidence="12" id="KW-0472">Membrane</keyword>
<evidence type="ECO:0000256" key="7">
    <source>
        <dbReference type="ARBA" id="ARBA00022824"/>
    </source>
</evidence>
<name>A0A7S0MS60_9CRYP</name>
<dbReference type="GO" id="GO:0046872">
    <property type="term" value="F:metal ion binding"/>
    <property type="evidence" value="ECO:0007669"/>
    <property type="project" value="UniProtKB-KW"/>
</dbReference>
<evidence type="ECO:0000256" key="9">
    <source>
        <dbReference type="ARBA" id="ARBA00022927"/>
    </source>
</evidence>
<keyword evidence="13" id="KW-0460">Magnesium</keyword>
<feature type="binding site" evidence="15">
    <location>
        <begin position="129"/>
        <end position="132"/>
    </location>
    <ligand>
        <name>GTP</name>
        <dbReference type="ChEBI" id="CHEBI:37565"/>
    </ligand>
</feature>
<comment type="subcellular location">
    <subcellularLocation>
        <location evidence="2">Endoplasmic reticulum membrane</location>
        <topology evidence="2">Peripheral membrane protein</topology>
    </subcellularLocation>
    <subcellularLocation>
        <location evidence="1">Golgi apparatus membrane</location>
        <topology evidence="1">Peripheral membrane protein</topology>
    </subcellularLocation>
</comment>
<feature type="binding site" evidence="14">
    <location>
        <position position="34"/>
    </location>
    <ligand>
        <name>GTP</name>
        <dbReference type="ChEBI" id="CHEBI:37565"/>
    </ligand>
</feature>
<keyword evidence="10 17" id="KW-0333">Golgi apparatus</keyword>
<keyword evidence="13" id="KW-0479">Metal-binding</keyword>
<dbReference type="PROSITE" id="PS51422">
    <property type="entry name" value="SAR1"/>
    <property type="match status" value="1"/>
</dbReference>
<keyword evidence="9 17" id="KW-0653">Protein transport</keyword>
<evidence type="ECO:0000256" key="16">
    <source>
        <dbReference type="PIRSR" id="PIRSR606689-2"/>
    </source>
</evidence>
<dbReference type="FunFam" id="3.40.50.300:FF:000161">
    <property type="entry name" value="Small COPII coat GTPase"/>
    <property type="match status" value="1"/>
</dbReference>
<evidence type="ECO:0000256" key="3">
    <source>
        <dbReference type="ARBA" id="ARBA00007507"/>
    </source>
</evidence>
<feature type="binding site" evidence="14">
    <location>
        <position position="35"/>
    </location>
    <ligand>
        <name>GTP</name>
        <dbReference type="ChEBI" id="CHEBI:37565"/>
    </ligand>
</feature>
<dbReference type="SMART" id="SM00177">
    <property type="entry name" value="ARF"/>
    <property type="match status" value="1"/>
</dbReference>
<dbReference type="GO" id="GO:0000139">
    <property type="term" value="C:Golgi membrane"/>
    <property type="evidence" value="ECO:0007669"/>
    <property type="project" value="UniProtKB-SubCell"/>
</dbReference>
<evidence type="ECO:0000256" key="1">
    <source>
        <dbReference type="ARBA" id="ARBA00004395"/>
    </source>
</evidence>
<evidence type="ECO:0000256" key="13">
    <source>
        <dbReference type="PIRSR" id="PIRSR606687-1"/>
    </source>
</evidence>
<evidence type="ECO:0000256" key="15">
    <source>
        <dbReference type="PIRSR" id="PIRSR606689-1"/>
    </source>
</evidence>
<feature type="binding site" evidence="14">
    <location>
        <position position="132"/>
    </location>
    <ligand>
        <name>GTP</name>
        <dbReference type="ChEBI" id="CHEBI:37565"/>
    </ligand>
</feature>